<sequence length="328" mass="37814">MSFYEDLVMHAQMNYSKYYKLYAQGQTPYELSDKREFSYDKQIDRLVREVREAEYIIVGGASGLSASGGGDFYYSDTASFRKYFGKFAKKYGFRGAFSGMQYPFETREEFWGYVVTFLHTTQHAPVRKPYIDLDFIIKGKPFHIITTNQDTQFVKLYPESQVSEIQGDHRFFQCSKCCQDDTWDAVVPVEKMIEAMGDGTSVPSELIPRCPHCGAEAFPWVRGYGNFLQGEKYENEYQKISEAIQSHKDDKILFLELGVGRMTPMFIQEPFWNLTFGLKQAKYIAVNDQYDFLPKQIEEKGMVIVNDIAAVLQDTASKMKKTYQGAEA</sequence>
<dbReference type="InterPro" id="IPR029035">
    <property type="entry name" value="DHS-like_NAD/FAD-binding_dom"/>
</dbReference>
<protein>
    <submittedName>
        <fullName evidence="1">NAD-dependent protein deacetylase</fullName>
    </submittedName>
</protein>
<proteinExistence type="predicted"/>
<name>A0A9D1WWT6_9FIRM</name>
<gene>
    <name evidence="1" type="ORF">H9735_11240</name>
</gene>
<reference evidence="1" key="2">
    <citation type="submission" date="2021-04" db="EMBL/GenBank/DDBJ databases">
        <authorList>
            <person name="Gilroy R."/>
        </authorList>
    </citation>
    <scope>NUCLEOTIDE SEQUENCE</scope>
    <source>
        <strain evidence="1">CHK191-13928</strain>
    </source>
</reference>
<dbReference type="AlphaFoldDB" id="A0A9D1WWT6"/>
<evidence type="ECO:0000313" key="1">
    <source>
        <dbReference type="EMBL" id="HIX68679.1"/>
    </source>
</evidence>
<dbReference type="SUPFAM" id="SSF52467">
    <property type="entry name" value="DHS-like NAD/FAD-binding domain"/>
    <property type="match status" value="1"/>
</dbReference>
<evidence type="ECO:0000313" key="2">
    <source>
        <dbReference type="Proteomes" id="UP000886721"/>
    </source>
</evidence>
<reference evidence="1" key="1">
    <citation type="journal article" date="2021" name="PeerJ">
        <title>Extensive microbial diversity within the chicken gut microbiome revealed by metagenomics and culture.</title>
        <authorList>
            <person name="Gilroy R."/>
            <person name="Ravi A."/>
            <person name="Getino M."/>
            <person name="Pursley I."/>
            <person name="Horton D.L."/>
            <person name="Alikhan N.F."/>
            <person name="Baker D."/>
            <person name="Gharbi K."/>
            <person name="Hall N."/>
            <person name="Watson M."/>
            <person name="Adriaenssens E.M."/>
            <person name="Foster-Nyarko E."/>
            <person name="Jarju S."/>
            <person name="Secka A."/>
            <person name="Antonio M."/>
            <person name="Oren A."/>
            <person name="Chaudhuri R.R."/>
            <person name="La Ragione R."/>
            <person name="Hildebrand F."/>
            <person name="Pallen M.J."/>
        </authorList>
    </citation>
    <scope>NUCLEOTIDE SEQUENCE</scope>
    <source>
        <strain evidence="1">CHK191-13928</strain>
    </source>
</reference>
<comment type="caution">
    <text evidence="1">The sequence shown here is derived from an EMBL/GenBank/DDBJ whole genome shotgun (WGS) entry which is preliminary data.</text>
</comment>
<dbReference type="Proteomes" id="UP000886721">
    <property type="component" value="Unassembled WGS sequence"/>
</dbReference>
<dbReference type="EMBL" id="DXEM01000034">
    <property type="protein sequence ID" value="HIX68679.1"/>
    <property type="molecule type" value="Genomic_DNA"/>
</dbReference>
<organism evidence="1 2">
    <name type="scientific">Candidatus Anaerostipes excrementavium</name>
    <dbReference type="NCBI Taxonomy" id="2838463"/>
    <lineage>
        <taxon>Bacteria</taxon>
        <taxon>Bacillati</taxon>
        <taxon>Bacillota</taxon>
        <taxon>Clostridia</taxon>
        <taxon>Lachnospirales</taxon>
        <taxon>Lachnospiraceae</taxon>
        <taxon>Anaerostipes</taxon>
    </lineage>
</organism>
<accession>A0A9D1WWT6</accession>
<dbReference type="Gene3D" id="3.40.50.1220">
    <property type="entry name" value="TPP-binding domain"/>
    <property type="match status" value="1"/>
</dbReference>